<evidence type="ECO:0000313" key="3">
    <source>
        <dbReference type="EMBL" id="KHA61439.1"/>
    </source>
</evidence>
<feature type="coiled-coil region" evidence="1">
    <location>
        <begin position="73"/>
        <end position="100"/>
    </location>
</feature>
<dbReference type="Proteomes" id="UP000030520">
    <property type="component" value="Unassembled WGS sequence"/>
</dbReference>
<keyword evidence="1" id="KW-0175">Coiled coil</keyword>
<keyword evidence="2" id="KW-1133">Transmembrane helix</keyword>
<gene>
    <name evidence="3" type="ORF">NL53_07330</name>
</gene>
<accession>A0ABR4YD73</accession>
<dbReference type="EMBL" id="JRWM01000006">
    <property type="protein sequence ID" value="KHA61439.1"/>
    <property type="molecule type" value="Genomic_DNA"/>
</dbReference>
<dbReference type="RefSeq" id="WP_038213837.1">
    <property type="nucleotide sequence ID" value="NZ_JRWM01000006.1"/>
</dbReference>
<keyword evidence="2" id="KW-0472">Membrane</keyword>
<proteinExistence type="predicted"/>
<evidence type="ECO:0000256" key="1">
    <source>
        <dbReference type="SAM" id="Coils"/>
    </source>
</evidence>
<name>A0ABR4YD73_9VIBR</name>
<sequence>MTLTPENLTALAVDAGLLILLAWFIVLWLILREFRRFAMEVSGNKAMDSATYSLCQESVDKALNYTNDNSQTLNDLIEIQQALEAQVSQIKAENDRMLSEQDKETVDALTSKLSKSHQLITKLRTDLDRSVRGLRKAKSKLAKQHDTVESLRQEKALIEKEFDQLEHEYIQISESGGAPDSFKQHLQEKEQLLATIDNYKKKLASVGDIDQLKQELANVKQQLKHITKEKDFVEKKYLDLINENGQ</sequence>
<keyword evidence="4" id="KW-1185">Reference proteome</keyword>
<feature type="coiled-coil region" evidence="1">
    <location>
        <begin position="134"/>
        <end position="236"/>
    </location>
</feature>
<reference evidence="3 4" key="1">
    <citation type="submission" date="2014-10" db="EMBL/GenBank/DDBJ databases">
        <title>Genome sequencing of Vibrio variabilis T01.</title>
        <authorList>
            <person name="Chan K.-G."/>
            <person name="Mohamad N.I."/>
        </authorList>
    </citation>
    <scope>NUCLEOTIDE SEQUENCE [LARGE SCALE GENOMIC DNA]</scope>
    <source>
        <strain evidence="3 4">T01</strain>
    </source>
</reference>
<evidence type="ECO:0000313" key="4">
    <source>
        <dbReference type="Proteomes" id="UP000030520"/>
    </source>
</evidence>
<feature type="transmembrane region" description="Helical" evidence="2">
    <location>
        <begin position="12"/>
        <end position="31"/>
    </location>
</feature>
<organism evidence="3 4">
    <name type="scientific">Vibrio variabilis</name>
    <dbReference type="NCBI Taxonomy" id="990271"/>
    <lineage>
        <taxon>Bacteria</taxon>
        <taxon>Pseudomonadati</taxon>
        <taxon>Pseudomonadota</taxon>
        <taxon>Gammaproteobacteria</taxon>
        <taxon>Vibrionales</taxon>
        <taxon>Vibrionaceae</taxon>
        <taxon>Vibrio</taxon>
    </lineage>
</organism>
<keyword evidence="2" id="KW-0812">Transmembrane</keyword>
<comment type="caution">
    <text evidence="3">The sequence shown here is derived from an EMBL/GenBank/DDBJ whole genome shotgun (WGS) entry which is preliminary data.</text>
</comment>
<evidence type="ECO:0000256" key="2">
    <source>
        <dbReference type="SAM" id="Phobius"/>
    </source>
</evidence>
<protein>
    <submittedName>
        <fullName evidence="3">Chromosome partitioning protein ParA</fullName>
    </submittedName>
</protein>